<evidence type="ECO:0000313" key="1">
    <source>
        <dbReference type="EMBL" id="AKQ76694.1"/>
    </source>
</evidence>
<reference evidence="1" key="1">
    <citation type="submission" date="2015-02" db="EMBL/GenBank/DDBJ databases">
        <title>Pathogens from the sea: Endozoicomonas endosymbiont causing epitheliocystis infections in mesocosm cultures of sharpsnout seabream (Diplodus puntazzo) larvae.</title>
        <authorList>
            <person name="Seth-Smith H."/>
        </authorList>
    </citation>
    <scope>NUCLEOTIDE SEQUENCE</scope>
</reference>
<sequence>MPPSKRKTIAEKLITIVSKEASKIPDFRKKISQGVIPLHDAIMSGLAMMHLKYPSLLQFDRDCVKTPAKLHNLKSMYGITQVPSDTYCREMLDPIETRYLRKFFTLLFAFVQRSGRLRHFEYFEEGYLAPIDGTGHFCSGKIHCPECCVKKPDSKTPQYYHQLLACCLVKPDKKEVLPLMPEPIIQQQDASKNDCEKTALKRLLANISREHPHLKLVLNFDDLYSDGPTIKLMQSYGYSFIMVAKDTSHVSLYESVDELDKAGKVKRYHYTDENGYQHWFRFVNGVSINKSHKETLVNYLEYVETDPKGNKYINTWITDIQLTEENVVKVMRGGRARWKIENETFNTLKTQGYHLEHNYGHGKQHLATNLACLTFTAFLINQIEQLACKFFQQALEAKKSKKALWLGIRGLFDWFTIDNWEDLFTAIIEGRSVSLKHLVVDTT</sequence>
<proteinExistence type="predicted"/>
<name>A0A1U6ZER9_9GAMM</name>
<dbReference type="AlphaFoldDB" id="A0A1U6ZER9"/>
<dbReference type="EMBL" id="KP890200">
    <property type="protein sequence ID" value="AKQ76694.1"/>
    <property type="molecule type" value="Genomic_DNA"/>
</dbReference>
<organism evidence="1">
    <name type="scientific">Candidatus Endozoicomonas cretensis</name>
    <dbReference type="NCBI Taxonomy" id="1628189"/>
    <lineage>
        <taxon>Bacteria</taxon>
        <taxon>Pseudomonadati</taxon>
        <taxon>Pseudomonadota</taxon>
        <taxon>Gammaproteobacteria</taxon>
        <taxon>Oceanospirillales</taxon>
        <taxon>Endozoicomonadaceae</taxon>
        <taxon>Endozoicomonas</taxon>
    </lineage>
</organism>
<protein>
    <submittedName>
        <fullName evidence="1">Transposase</fullName>
    </submittedName>
</protein>
<accession>A0A1U6ZER9</accession>